<dbReference type="Proteomes" id="UP001501407">
    <property type="component" value="Unassembled WGS sequence"/>
</dbReference>
<dbReference type="InterPro" id="IPR019079">
    <property type="entry name" value="Capsule_synth_CapA"/>
</dbReference>
<comment type="caution">
    <text evidence="3">The sequence shown here is derived from an EMBL/GenBank/DDBJ whole genome shotgun (WGS) entry which is preliminary data.</text>
</comment>
<comment type="similarity">
    <text evidence="1">Belongs to the CapA family.</text>
</comment>
<evidence type="ECO:0000313" key="3">
    <source>
        <dbReference type="EMBL" id="GAA5086124.1"/>
    </source>
</evidence>
<dbReference type="EMBL" id="BAABKZ010000001">
    <property type="protein sequence ID" value="GAA5086124.1"/>
    <property type="molecule type" value="Genomic_DNA"/>
</dbReference>
<dbReference type="PANTHER" id="PTHR33393">
    <property type="entry name" value="POLYGLUTAMINE SYNTHESIS ACCESSORY PROTEIN RV0574C-RELATED"/>
    <property type="match status" value="1"/>
</dbReference>
<dbReference type="CDD" id="cd07381">
    <property type="entry name" value="MPP_CapA"/>
    <property type="match status" value="1"/>
</dbReference>
<feature type="domain" description="Capsule synthesis protein CapA" evidence="2">
    <location>
        <begin position="3"/>
        <end position="264"/>
    </location>
</feature>
<protein>
    <recommendedName>
        <fullName evidence="2">Capsule synthesis protein CapA domain-containing protein</fullName>
    </recommendedName>
</protein>
<sequence length="380" mass="40415">MTTIRAVGDLVLEREDARPLLAPARDVLRESDLLIGQLEIPHIDADVDGAVVQTTDVPALPGPPSALDALADAGFGILTLAGNHVYDFGPEGIRHTVRHCAERGLRTVGVGDSLDEAFTPAITDVNGTRIAVLSVNCVGPRDTWASSLKPGAAYVEVITHYEVRGANPGGPPLVRTYAESASLARLREAVAGAAVHADIVVVALHKGLVHVPVDIADYEIEVSHAVVDAGAHAVIGHHAHIAKGVEIYRGRAIFHGLGNFAAVTRALSGSAEGSPERVAWARQRRRLFGFEPDAAMPDYPFHPESRHTAIAELVVEDGELGAALLPCWIDDEARPVPVGRSERGEQVAHYLRTITALAGFTTDLAWDGDRLVVRAGESTR</sequence>
<reference evidence="4" key="1">
    <citation type="journal article" date="2019" name="Int. J. Syst. Evol. Microbiol.">
        <title>The Global Catalogue of Microorganisms (GCM) 10K type strain sequencing project: providing services to taxonomists for standard genome sequencing and annotation.</title>
        <authorList>
            <consortium name="The Broad Institute Genomics Platform"/>
            <consortium name="The Broad Institute Genome Sequencing Center for Infectious Disease"/>
            <person name="Wu L."/>
            <person name="Ma J."/>
        </authorList>
    </citation>
    <scope>NUCLEOTIDE SEQUENCE [LARGE SCALE GENOMIC DNA]</scope>
    <source>
        <strain evidence="4">JCM 18959</strain>
    </source>
</reference>
<dbReference type="InterPro" id="IPR052169">
    <property type="entry name" value="CW_Biosynth-Accessory"/>
</dbReference>
<name>A0ABP9LV64_9MICO</name>
<proteinExistence type="inferred from homology"/>
<organism evidence="3 4">
    <name type="scientific">Microbacterium yannicii</name>
    <dbReference type="NCBI Taxonomy" id="671622"/>
    <lineage>
        <taxon>Bacteria</taxon>
        <taxon>Bacillati</taxon>
        <taxon>Actinomycetota</taxon>
        <taxon>Actinomycetes</taxon>
        <taxon>Micrococcales</taxon>
        <taxon>Microbacteriaceae</taxon>
        <taxon>Microbacterium</taxon>
    </lineage>
</organism>
<dbReference type="RefSeq" id="WP_194412450.1">
    <property type="nucleotide sequence ID" value="NZ_BAABKZ010000001.1"/>
</dbReference>
<accession>A0ABP9LV64</accession>
<evidence type="ECO:0000313" key="4">
    <source>
        <dbReference type="Proteomes" id="UP001501407"/>
    </source>
</evidence>
<dbReference type="SMART" id="SM00854">
    <property type="entry name" value="PGA_cap"/>
    <property type="match status" value="1"/>
</dbReference>
<gene>
    <name evidence="3" type="ORF">GCM10025760_05790</name>
</gene>
<keyword evidence="4" id="KW-1185">Reference proteome</keyword>
<evidence type="ECO:0000256" key="1">
    <source>
        <dbReference type="ARBA" id="ARBA00005662"/>
    </source>
</evidence>
<evidence type="ECO:0000259" key="2">
    <source>
        <dbReference type="SMART" id="SM00854"/>
    </source>
</evidence>
<dbReference type="Gene3D" id="3.60.21.10">
    <property type="match status" value="1"/>
</dbReference>
<dbReference type="InterPro" id="IPR029052">
    <property type="entry name" value="Metallo-depent_PP-like"/>
</dbReference>
<dbReference type="SUPFAM" id="SSF56300">
    <property type="entry name" value="Metallo-dependent phosphatases"/>
    <property type="match status" value="1"/>
</dbReference>
<dbReference type="Pfam" id="PF09587">
    <property type="entry name" value="PGA_cap"/>
    <property type="match status" value="1"/>
</dbReference>
<dbReference type="PANTHER" id="PTHR33393:SF11">
    <property type="entry name" value="POLYGLUTAMINE SYNTHESIS ACCESSORY PROTEIN RV0574C-RELATED"/>
    <property type="match status" value="1"/>
</dbReference>